<accession>A0A151TS85</accession>
<dbReference type="Proteomes" id="UP000075243">
    <property type="component" value="Chromosome 3"/>
</dbReference>
<keyword evidence="3" id="KW-1185">Reference proteome</keyword>
<feature type="domain" description="Reverse transcriptase Ty1/copia-type" evidence="1">
    <location>
        <begin position="10"/>
        <end position="88"/>
    </location>
</feature>
<organism evidence="2 3">
    <name type="scientific">Cajanus cajan</name>
    <name type="common">Pigeon pea</name>
    <name type="synonym">Cajanus indicus</name>
    <dbReference type="NCBI Taxonomy" id="3821"/>
    <lineage>
        <taxon>Eukaryota</taxon>
        <taxon>Viridiplantae</taxon>
        <taxon>Streptophyta</taxon>
        <taxon>Embryophyta</taxon>
        <taxon>Tracheophyta</taxon>
        <taxon>Spermatophyta</taxon>
        <taxon>Magnoliopsida</taxon>
        <taxon>eudicotyledons</taxon>
        <taxon>Gunneridae</taxon>
        <taxon>Pentapetalae</taxon>
        <taxon>rosids</taxon>
        <taxon>fabids</taxon>
        <taxon>Fabales</taxon>
        <taxon>Fabaceae</taxon>
        <taxon>Papilionoideae</taxon>
        <taxon>50 kb inversion clade</taxon>
        <taxon>NPAAA clade</taxon>
        <taxon>indigoferoid/millettioid clade</taxon>
        <taxon>Phaseoleae</taxon>
        <taxon>Cajanus</taxon>
    </lineage>
</organism>
<dbReference type="Gramene" id="C.cajan_08868.t">
    <property type="protein sequence ID" value="C.cajan_08868.t.cds1"/>
    <property type="gene ID" value="C.cajan_08868"/>
</dbReference>
<gene>
    <name evidence="2" type="ORF">KK1_009127</name>
</gene>
<evidence type="ECO:0000259" key="1">
    <source>
        <dbReference type="Pfam" id="PF07727"/>
    </source>
</evidence>
<dbReference type="EMBL" id="CM003605">
    <property type="protein sequence ID" value="KYP69920.1"/>
    <property type="molecule type" value="Genomic_DNA"/>
</dbReference>
<protein>
    <recommendedName>
        <fullName evidence="1">Reverse transcriptase Ty1/copia-type domain-containing protein</fullName>
    </recommendedName>
</protein>
<dbReference type="AlphaFoldDB" id="A0A151TS85"/>
<evidence type="ECO:0000313" key="3">
    <source>
        <dbReference type="Proteomes" id="UP000075243"/>
    </source>
</evidence>
<name>A0A151TS85_CAJCA</name>
<dbReference type="Pfam" id="PF07727">
    <property type="entry name" value="RVT_2"/>
    <property type="match status" value="1"/>
</dbReference>
<dbReference type="InterPro" id="IPR013103">
    <property type="entry name" value="RVT_2"/>
</dbReference>
<proteinExistence type="predicted"/>
<sequence length="119" mass="13581">MSKAHITFLLIYVDDIIITSSSSSFLSSFIKQQNIMFALKDLGSLHYFLGVKVCRDASGLYLKQTEYVFDLLKQFNLKHAFSCPTPMVTRKSLSEEAELMKNPTLYRRSIGGLQYLINT</sequence>
<evidence type="ECO:0000313" key="2">
    <source>
        <dbReference type="EMBL" id="KYP69920.1"/>
    </source>
</evidence>
<reference evidence="2 3" key="1">
    <citation type="journal article" date="2012" name="Nat. Biotechnol.">
        <title>Draft genome sequence of pigeonpea (Cajanus cajan), an orphan legume crop of resource-poor farmers.</title>
        <authorList>
            <person name="Varshney R.K."/>
            <person name="Chen W."/>
            <person name="Li Y."/>
            <person name="Bharti A.K."/>
            <person name="Saxena R.K."/>
            <person name="Schlueter J.A."/>
            <person name="Donoghue M.T."/>
            <person name="Azam S."/>
            <person name="Fan G."/>
            <person name="Whaley A.M."/>
            <person name="Farmer A.D."/>
            <person name="Sheridan J."/>
            <person name="Iwata A."/>
            <person name="Tuteja R."/>
            <person name="Penmetsa R.V."/>
            <person name="Wu W."/>
            <person name="Upadhyaya H.D."/>
            <person name="Yang S.P."/>
            <person name="Shah T."/>
            <person name="Saxena K.B."/>
            <person name="Michael T."/>
            <person name="McCombie W.R."/>
            <person name="Yang B."/>
            <person name="Zhang G."/>
            <person name="Yang H."/>
            <person name="Wang J."/>
            <person name="Spillane C."/>
            <person name="Cook D.R."/>
            <person name="May G.D."/>
            <person name="Xu X."/>
            <person name="Jackson S.A."/>
        </authorList>
    </citation>
    <scope>NUCLEOTIDE SEQUENCE [LARGE SCALE GENOMIC DNA]</scope>
    <source>
        <strain evidence="3">cv. Asha</strain>
    </source>
</reference>